<keyword evidence="16" id="KW-1185">Reference proteome</keyword>
<evidence type="ECO:0000256" key="5">
    <source>
        <dbReference type="ARBA" id="ARBA00022832"/>
    </source>
</evidence>
<keyword evidence="9" id="KW-0443">Lipid metabolism</keyword>
<keyword evidence="8" id="KW-0408">Iron</keyword>
<evidence type="ECO:0000313" key="16">
    <source>
        <dbReference type="Proteomes" id="UP001430953"/>
    </source>
</evidence>
<keyword evidence="5" id="KW-0276">Fatty acid metabolism</keyword>
<feature type="transmembrane region" description="Helical" evidence="13">
    <location>
        <begin position="200"/>
        <end position="221"/>
    </location>
</feature>
<keyword evidence="11 12" id="KW-0275">Fatty acid biosynthesis</keyword>
<evidence type="ECO:0000256" key="13">
    <source>
        <dbReference type="SAM" id="Phobius"/>
    </source>
</evidence>
<comment type="cofactor">
    <cofactor evidence="12">
        <name>Fe(2+)</name>
        <dbReference type="ChEBI" id="CHEBI:29033"/>
    </cofactor>
</comment>
<dbReference type="PRINTS" id="PR00075">
    <property type="entry name" value="FACDDSATRASE"/>
</dbReference>
<keyword evidence="3 12" id="KW-0444">Lipid biosynthesis</keyword>
<dbReference type="Proteomes" id="UP001430953">
    <property type="component" value="Unassembled WGS sequence"/>
</dbReference>
<dbReference type="CDD" id="cd03505">
    <property type="entry name" value="Delta9-FADS-like"/>
    <property type="match status" value="1"/>
</dbReference>
<comment type="domain">
    <text evidence="12">The histidine box domains are involved in binding the catalytic metal ions.</text>
</comment>
<dbReference type="GO" id="GO:0004768">
    <property type="term" value="F:stearoyl-CoA 9-desaturase activity"/>
    <property type="evidence" value="ECO:0007669"/>
    <property type="project" value="TreeGrafter"/>
</dbReference>
<evidence type="ECO:0000313" key="15">
    <source>
        <dbReference type="EMBL" id="KAL0132475.1"/>
    </source>
</evidence>
<keyword evidence="7 12" id="KW-0560">Oxidoreductase</keyword>
<dbReference type="InterPro" id="IPR005804">
    <property type="entry name" value="FA_desaturase_dom"/>
</dbReference>
<evidence type="ECO:0000256" key="1">
    <source>
        <dbReference type="ARBA" id="ARBA00004141"/>
    </source>
</evidence>
<protein>
    <recommendedName>
        <fullName evidence="14">Fatty acid desaturase domain-containing protein</fullName>
    </recommendedName>
</protein>
<feature type="transmembrane region" description="Helical" evidence="13">
    <location>
        <begin position="55"/>
        <end position="78"/>
    </location>
</feature>
<keyword evidence="10 13" id="KW-0472">Membrane</keyword>
<evidence type="ECO:0000259" key="14">
    <source>
        <dbReference type="Pfam" id="PF00487"/>
    </source>
</evidence>
<gene>
    <name evidence="15" type="ORF">PUN28_000316</name>
</gene>
<evidence type="ECO:0000256" key="12">
    <source>
        <dbReference type="RuleBase" id="RU000581"/>
    </source>
</evidence>
<evidence type="ECO:0000256" key="7">
    <source>
        <dbReference type="ARBA" id="ARBA00023002"/>
    </source>
</evidence>
<keyword evidence="6 13" id="KW-1133">Transmembrane helix</keyword>
<feature type="domain" description="Fatty acid desaturase" evidence="14">
    <location>
        <begin position="86"/>
        <end position="287"/>
    </location>
</feature>
<dbReference type="PANTHER" id="PTHR11351">
    <property type="entry name" value="ACYL-COA DESATURASE"/>
    <property type="match status" value="1"/>
</dbReference>
<evidence type="ECO:0000256" key="10">
    <source>
        <dbReference type="ARBA" id="ARBA00023136"/>
    </source>
</evidence>
<dbReference type="GO" id="GO:0005789">
    <property type="term" value="C:endoplasmic reticulum membrane"/>
    <property type="evidence" value="ECO:0007669"/>
    <property type="project" value="TreeGrafter"/>
</dbReference>
<evidence type="ECO:0000256" key="8">
    <source>
        <dbReference type="ARBA" id="ARBA00023004"/>
    </source>
</evidence>
<sequence>MPPNISNTNLKVYTEKDLQKEGSSTEKKINDESVTQGERQIVTKTDGWEIRNVKWINLILITSLHLYFIYACFTFDFLKNLKTTAWFLFLYISGGFGVTGGVHRLWTHRAYKAKWPLRVILAVAYSSAGMNDIYQWVRDHRVHHKFVDTDADPHNSKRGFFFSHVGWLFLKKHPEVIRRGRQVDMSDILSDPIAALSVKYFPIFRFVFAYLLPVVIPVYGWNETWYRAILSQVIRYVIILNSTWSVNSVAHIWGAKPYDVHIDPTENRWVSLVTGGEGWHNYHHVFPWDYKAAELRYSVTTEIINFFGLIGWAYDMKQPSLEIVKSVVLKKGDGSHSMWNAVPCPADKIE</sequence>
<evidence type="ECO:0000256" key="2">
    <source>
        <dbReference type="ARBA" id="ARBA00009295"/>
    </source>
</evidence>
<keyword evidence="4 12" id="KW-0812">Transmembrane</keyword>
<dbReference type="EMBL" id="JADYXP020000001">
    <property type="protein sequence ID" value="KAL0132475.1"/>
    <property type="molecule type" value="Genomic_DNA"/>
</dbReference>
<dbReference type="Pfam" id="PF00487">
    <property type="entry name" value="FA_desaturase"/>
    <property type="match status" value="1"/>
</dbReference>
<dbReference type="GO" id="GO:0005506">
    <property type="term" value="F:iron ion binding"/>
    <property type="evidence" value="ECO:0007669"/>
    <property type="project" value="TreeGrafter"/>
</dbReference>
<organism evidence="15 16">
    <name type="scientific">Cardiocondyla obscurior</name>
    <dbReference type="NCBI Taxonomy" id="286306"/>
    <lineage>
        <taxon>Eukaryota</taxon>
        <taxon>Metazoa</taxon>
        <taxon>Ecdysozoa</taxon>
        <taxon>Arthropoda</taxon>
        <taxon>Hexapoda</taxon>
        <taxon>Insecta</taxon>
        <taxon>Pterygota</taxon>
        <taxon>Neoptera</taxon>
        <taxon>Endopterygota</taxon>
        <taxon>Hymenoptera</taxon>
        <taxon>Apocrita</taxon>
        <taxon>Aculeata</taxon>
        <taxon>Formicoidea</taxon>
        <taxon>Formicidae</taxon>
        <taxon>Myrmicinae</taxon>
        <taxon>Cardiocondyla</taxon>
    </lineage>
</organism>
<dbReference type="GO" id="GO:0006636">
    <property type="term" value="P:unsaturated fatty acid biosynthetic process"/>
    <property type="evidence" value="ECO:0007669"/>
    <property type="project" value="TreeGrafter"/>
</dbReference>
<accession>A0AAW2GYU9</accession>
<comment type="subcellular location">
    <subcellularLocation>
        <location evidence="1">Membrane</location>
        <topology evidence="1">Multi-pass membrane protein</topology>
    </subcellularLocation>
</comment>
<evidence type="ECO:0000256" key="11">
    <source>
        <dbReference type="ARBA" id="ARBA00023160"/>
    </source>
</evidence>
<dbReference type="InterPro" id="IPR015876">
    <property type="entry name" value="Acyl-CoA_DS"/>
</dbReference>
<evidence type="ECO:0000256" key="9">
    <source>
        <dbReference type="ARBA" id="ARBA00023098"/>
    </source>
</evidence>
<evidence type="ECO:0000256" key="4">
    <source>
        <dbReference type="ARBA" id="ARBA00022692"/>
    </source>
</evidence>
<evidence type="ECO:0000256" key="6">
    <source>
        <dbReference type="ARBA" id="ARBA00022989"/>
    </source>
</evidence>
<dbReference type="PANTHER" id="PTHR11351:SF21">
    <property type="entry name" value="GH07782P"/>
    <property type="match status" value="1"/>
</dbReference>
<dbReference type="AlphaFoldDB" id="A0AAW2GYU9"/>
<evidence type="ECO:0000256" key="3">
    <source>
        <dbReference type="ARBA" id="ARBA00022516"/>
    </source>
</evidence>
<comment type="caution">
    <text evidence="15">The sequence shown here is derived from an EMBL/GenBank/DDBJ whole genome shotgun (WGS) entry which is preliminary data.</text>
</comment>
<comment type="similarity">
    <text evidence="2 12">Belongs to the fatty acid desaturase type 1 family.</text>
</comment>
<proteinExistence type="inferred from homology"/>
<feature type="transmembrane region" description="Helical" evidence="13">
    <location>
        <begin position="84"/>
        <end position="103"/>
    </location>
</feature>
<reference evidence="15 16" key="1">
    <citation type="submission" date="2023-03" db="EMBL/GenBank/DDBJ databases">
        <title>High recombination rates correlate with genetic variation in Cardiocondyla obscurior ants.</title>
        <authorList>
            <person name="Errbii M."/>
        </authorList>
    </citation>
    <scope>NUCLEOTIDE SEQUENCE [LARGE SCALE GENOMIC DNA]</scope>
    <source>
        <strain evidence="15">Alpha-2009</strain>
        <tissue evidence="15">Whole body</tissue>
    </source>
</reference>
<name>A0AAW2GYU9_9HYME</name>